<keyword evidence="2" id="KW-0732">Signal</keyword>
<dbReference type="InterPro" id="IPR011055">
    <property type="entry name" value="Dup_hybrid_motif"/>
</dbReference>
<evidence type="ECO:0000313" key="4">
    <source>
        <dbReference type="EMBL" id="MFA0791264.1"/>
    </source>
</evidence>
<dbReference type="InterPro" id="IPR050570">
    <property type="entry name" value="Cell_wall_metabolism_enzyme"/>
</dbReference>
<comment type="caution">
    <text evidence="4">The sequence shown here is derived from an EMBL/GenBank/DDBJ whole genome shotgun (WGS) entry which is preliminary data.</text>
</comment>
<feature type="domain" description="M23ase beta-sheet core" evidence="3">
    <location>
        <begin position="276"/>
        <end position="369"/>
    </location>
</feature>
<dbReference type="GO" id="GO:0016787">
    <property type="term" value="F:hydrolase activity"/>
    <property type="evidence" value="ECO:0007669"/>
    <property type="project" value="UniProtKB-KW"/>
</dbReference>
<feature type="coiled-coil region" evidence="1">
    <location>
        <begin position="21"/>
        <end position="107"/>
    </location>
</feature>
<feature type="signal peptide" evidence="2">
    <location>
        <begin position="1"/>
        <end position="18"/>
    </location>
</feature>
<dbReference type="RefSeq" id="WP_371843747.1">
    <property type="nucleotide sequence ID" value="NZ_JBGMEL010000011.1"/>
</dbReference>
<feature type="coiled-coil region" evidence="1">
    <location>
        <begin position="161"/>
        <end position="234"/>
    </location>
</feature>
<proteinExistence type="predicted"/>
<keyword evidence="4" id="KW-0378">Hydrolase</keyword>
<dbReference type="Proteomes" id="UP001569414">
    <property type="component" value="Unassembled WGS sequence"/>
</dbReference>
<dbReference type="PANTHER" id="PTHR21666">
    <property type="entry name" value="PEPTIDASE-RELATED"/>
    <property type="match status" value="1"/>
</dbReference>
<gene>
    <name evidence="4" type="ORF">ACCI51_11970</name>
</gene>
<dbReference type="Pfam" id="PF01551">
    <property type="entry name" value="Peptidase_M23"/>
    <property type="match status" value="1"/>
</dbReference>
<reference evidence="4 5" key="1">
    <citation type="submission" date="2024-08" db="EMBL/GenBank/DDBJ databases">
        <authorList>
            <person name="Ishaq N."/>
        </authorList>
    </citation>
    <scope>NUCLEOTIDE SEQUENCE [LARGE SCALE GENOMIC DNA]</scope>
    <source>
        <strain evidence="4 5">JCM 30400</strain>
    </source>
</reference>
<evidence type="ECO:0000256" key="1">
    <source>
        <dbReference type="SAM" id="Coils"/>
    </source>
</evidence>
<dbReference type="Gene3D" id="2.70.70.10">
    <property type="entry name" value="Glucose Permease (Domain IIA)"/>
    <property type="match status" value="1"/>
</dbReference>
<dbReference type="PANTHER" id="PTHR21666:SF270">
    <property type="entry name" value="MUREIN HYDROLASE ACTIVATOR ENVC"/>
    <property type="match status" value="1"/>
</dbReference>
<dbReference type="CDD" id="cd12797">
    <property type="entry name" value="M23_peptidase"/>
    <property type="match status" value="1"/>
</dbReference>
<keyword evidence="1" id="KW-0175">Coiled coil</keyword>
<feature type="chain" id="PRO_5046122490" evidence="2">
    <location>
        <begin position="19"/>
        <end position="375"/>
    </location>
</feature>
<organism evidence="4 5">
    <name type="scientific">Microbulbifer echini</name>
    <dbReference type="NCBI Taxonomy" id="1529067"/>
    <lineage>
        <taxon>Bacteria</taxon>
        <taxon>Pseudomonadati</taxon>
        <taxon>Pseudomonadota</taxon>
        <taxon>Gammaproteobacteria</taxon>
        <taxon>Cellvibrionales</taxon>
        <taxon>Microbulbiferaceae</taxon>
        <taxon>Microbulbifer</taxon>
    </lineage>
</organism>
<keyword evidence="5" id="KW-1185">Reference proteome</keyword>
<sequence>MKTLVLFLIALLSLPAWSQAEADQQARLTEIKQRIESLQQELNQVRGQRDQLLKDLEENEKDISGLHRRIDQIRRDMRSRTEKLRELRQEQKTLQEARRSMQRRVEQEIAAAYRLGRQEQIKLLLNQQDPQNIARQLRYHDYFLQERSRVIDHYLQTLTSLETVSASIEREQNTLQAERAQLQERQEKLRSAQQGRKRTLEKLAAKLANGGGELKQLQGDRKRLQTLIDEVGRAIASLVNPDQHKPFARQRGKLQWPVKGRRANAYGQRRANGITWKGVTIRAAAGEPVRAVHRGRVVFSDYLRGHGMLVILEHGDGYMSLYAHNQSLTRNIGEWVESGDTIARVGNSGGLTHSGVYFEIRHRGRAQDPTVWCRG</sequence>
<evidence type="ECO:0000259" key="3">
    <source>
        <dbReference type="Pfam" id="PF01551"/>
    </source>
</evidence>
<dbReference type="Gene3D" id="6.10.250.3150">
    <property type="match status" value="1"/>
</dbReference>
<evidence type="ECO:0000313" key="5">
    <source>
        <dbReference type="Proteomes" id="UP001569414"/>
    </source>
</evidence>
<dbReference type="SUPFAM" id="SSF51261">
    <property type="entry name" value="Duplicated hybrid motif"/>
    <property type="match status" value="1"/>
</dbReference>
<protein>
    <submittedName>
        <fullName evidence="4">Murein hydrolase activator EnvC</fullName>
    </submittedName>
</protein>
<evidence type="ECO:0000256" key="2">
    <source>
        <dbReference type="SAM" id="SignalP"/>
    </source>
</evidence>
<accession>A0ABV4NPY5</accession>
<name>A0ABV4NPY5_9GAMM</name>
<dbReference type="InterPro" id="IPR016047">
    <property type="entry name" value="M23ase_b-sheet_dom"/>
</dbReference>
<dbReference type="EMBL" id="JBGMEL010000011">
    <property type="protein sequence ID" value="MFA0791264.1"/>
    <property type="molecule type" value="Genomic_DNA"/>
</dbReference>